<keyword evidence="5 6" id="KW-0472">Membrane</keyword>
<feature type="transmembrane region" description="Helical" evidence="6">
    <location>
        <begin position="158"/>
        <end position="178"/>
    </location>
</feature>
<feature type="transmembrane region" description="Helical" evidence="6">
    <location>
        <begin position="132"/>
        <end position="151"/>
    </location>
</feature>
<comment type="subcellular location">
    <subcellularLocation>
        <location evidence="1">Cell membrane</location>
        <topology evidence="1">Multi-pass membrane protein</topology>
    </subcellularLocation>
</comment>
<evidence type="ECO:0000256" key="5">
    <source>
        <dbReference type="ARBA" id="ARBA00023136"/>
    </source>
</evidence>
<feature type="transmembrane region" description="Helical" evidence="6">
    <location>
        <begin position="356"/>
        <end position="378"/>
    </location>
</feature>
<feature type="transmembrane region" description="Helical" evidence="6">
    <location>
        <begin position="99"/>
        <end position="120"/>
    </location>
</feature>
<dbReference type="PANTHER" id="PTHR43370">
    <property type="entry name" value="SUGAR ABC TRANSPORTER INTEGRAL MEMBRANE PROTEIN-RELATED"/>
    <property type="match status" value="1"/>
</dbReference>
<feature type="transmembrane region" description="Helical" evidence="6">
    <location>
        <begin position="28"/>
        <end position="49"/>
    </location>
</feature>
<reference evidence="7 8" key="1">
    <citation type="submission" date="2019-01" db="EMBL/GenBank/DDBJ databases">
        <title>Novel species of Cellulomonas.</title>
        <authorList>
            <person name="Liu Q."/>
            <person name="Xin Y.-H."/>
        </authorList>
    </citation>
    <scope>NUCLEOTIDE SEQUENCE [LARGE SCALE GENOMIC DNA]</scope>
    <source>
        <strain evidence="7 8">HLT2-17</strain>
    </source>
</reference>
<dbReference type="PANTHER" id="PTHR43370:SF1">
    <property type="entry name" value="GUANOSINE ABC TRANSPORTER PERMEASE PROTEIN NUPQ"/>
    <property type="match status" value="1"/>
</dbReference>
<evidence type="ECO:0000313" key="8">
    <source>
        <dbReference type="Proteomes" id="UP000293764"/>
    </source>
</evidence>
<accession>A0A4V1ZHH5</accession>
<keyword evidence="8" id="KW-1185">Reference proteome</keyword>
<proteinExistence type="predicted"/>
<evidence type="ECO:0000256" key="6">
    <source>
        <dbReference type="SAM" id="Phobius"/>
    </source>
</evidence>
<organism evidence="7 8">
    <name type="scientific">Pengzhenrongella frigida</name>
    <dbReference type="NCBI Taxonomy" id="1259133"/>
    <lineage>
        <taxon>Bacteria</taxon>
        <taxon>Bacillati</taxon>
        <taxon>Actinomycetota</taxon>
        <taxon>Actinomycetes</taxon>
        <taxon>Micrococcales</taxon>
        <taxon>Pengzhenrongella</taxon>
    </lineage>
</organism>
<gene>
    <name evidence="7" type="ORF">EUA98_05425</name>
</gene>
<dbReference type="InterPro" id="IPR001851">
    <property type="entry name" value="ABC_transp_permease"/>
</dbReference>
<dbReference type="GO" id="GO:0005886">
    <property type="term" value="C:plasma membrane"/>
    <property type="evidence" value="ECO:0007669"/>
    <property type="project" value="UniProtKB-SubCell"/>
</dbReference>
<dbReference type="EMBL" id="SDWW01000009">
    <property type="protein sequence ID" value="RYV52064.1"/>
    <property type="molecule type" value="Genomic_DNA"/>
</dbReference>
<dbReference type="OrthoDB" id="9792579at2"/>
<evidence type="ECO:0000256" key="1">
    <source>
        <dbReference type="ARBA" id="ARBA00004651"/>
    </source>
</evidence>
<dbReference type="GO" id="GO:0022857">
    <property type="term" value="F:transmembrane transporter activity"/>
    <property type="evidence" value="ECO:0007669"/>
    <property type="project" value="InterPro"/>
</dbReference>
<comment type="caution">
    <text evidence="7">The sequence shown here is derived from an EMBL/GenBank/DDBJ whole genome shotgun (WGS) entry which is preliminary data.</text>
</comment>
<name>A0A4V1ZHH5_9MICO</name>
<dbReference type="AlphaFoldDB" id="A0A4V1ZHH5"/>
<evidence type="ECO:0000313" key="7">
    <source>
        <dbReference type="EMBL" id="RYV52064.1"/>
    </source>
</evidence>
<protein>
    <submittedName>
        <fullName evidence="7">ABC transporter permease</fullName>
    </submittedName>
</protein>
<sequence>MEAPTASSGPQSPRSGAVLAPISWKAPIAYAVVAVIALIGFVVVAPKGLETTFTVSTSSDFFQIAPITVPSTATALLLCLVALVLAGVSFWATRSRRKVGVWLPSVYGVALVLAFLTWSAAGKDSALPLTGLLQGSLFLAVPLVFGALAGLLCERSGIINIAIEGQLLAGAFLAAVVASITHSAYAGLVAAPIAGALVGLLLVLFSIRYMVDQIIVGVVLNVLVIGVTSYLFSTVLKVDAATFNSPPKLPVIGIPVLSQIPIIGPVLFRQTVLVYVMYVVVAVLQVMVFRSRWGLRLRAVGEHPKAADTVGIKVNLTRMKSTVLGGAVAGLGGAFFTVAAGLAFGKEMAGGKGYIALAAMILGRWSPAGALAAALLFGFSDNLRVVLGIVGTPIPSQIMLMTPYVVTIFAVAGVVGRVRAPASEGIPYVK</sequence>
<feature type="transmembrane region" description="Helical" evidence="6">
    <location>
        <begin position="214"/>
        <end position="232"/>
    </location>
</feature>
<evidence type="ECO:0000256" key="2">
    <source>
        <dbReference type="ARBA" id="ARBA00022475"/>
    </source>
</evidence>
<feature type="transmembrane region" description="Helical" evidence="6">
    <location>
        <begin position="275"/>
        <end position="293"/>
    </location>
</feature>
<feature type="transmembrane region" description="Helical" evidence="6">
    <location>
        <begin position="69"/>
        <end position="92"/>
    </location>
</feature>
<dbReference type="Proteomes" id="UP000293764">
    <property type="component" value="Unassembled WGS sequence"/>
</dbReference>
<dbReference type="CDD" id="cd06580">
    <property type="entry name" value="TM_PBP1_transp_TpRbsC_like"/>
    <property type="match status" value="1"/>
</dbReference>
<keyword evidence="4 6" id="KW-1133">Transmembrane helix</keyword>
<feature type="transmembrane region" description="Helical" evidence="6">
    <location>
        <begin position="323"/>
        <end position="344"/>
    </location>
</feature>
<keyword evidence="2" id="KW-1003">Cell membrane</keyword>
<feature type="transmembrane region" description="Helical" evidence="6">
    <location>
        <begin position="398"/>
        <end position="416"/>
    </location>
</feature>
<dbReference type="Pfam" id="PF02653">
    <property type="entry name" value="BPD_transp_2"/>
    <property type="match status" value="1"/>
</dbReference>
<keyword evidence="3 6" id="KW-0812">Transmembrane</keyword>
<evidence type="ECO:0000256" key="3">
    <source>
        <dbReference type="ARBA" id="ARBA00022692"/>
    </source>
</evidence>
<feature type="transmembrane region" description="Helical" evidence="6">
    <location>
        <begin position="184"/>
        <end position="207"/>
    </location>
</feature>
<evidence type="ECO:0000256" key="4">
    <source>
        <dbReference type="ARBA" id="ARBA00022989"/>
    </source>
</evidence>